<name>A0A086AGL7_FLAHY</name>
<proteinExistence type="predicted"/>
<accession>A0A086AGL7</accession>
<evidence type="ECO:0000313" key="3">
    <source>
        <dbReference type="Proteomes" id="UP000028712"/>
    </source>
</evidence>
<dbReference type="AlphaFoldDB" id="A0A086AGL7"/>
<dbReference type="Proteomes" id="UP000028712">
    <property type="component" value="Unassembled WGS sequence"/>
</dbReference>
<dbReference type="EMBL" id="JPRM01000018">
    <property type="protein sequence ID" value="KFF15831.1"/>
    <property type="molecule type" value="Genomic_DNA"/>
</dbReference>
<evidence type="ECO:0000313" key="4">
    <source>
        <dbReference type="Proteomes" id="UP000198424"/>
    </source>
</evidence>
<sequence length="75" mass="8781">METDLDKIYIFKTNIEQLRTDCEVTKTLNNHVDILQWSVDTDDVDYVLRIVSETLKVETIINIINDLGHECQELN</sequence>
<reference evidence="2 4" key="2">
    <citation type="submission" date="2016-11" db="EMBL/GenBank/DDBJ databases">
        <title>Whole genomes of Flavobacteriaceae.</title>
        <authorList>
            <person name="Stine C."/>
            <person name="Li C."/>
            <person name="Tadesse D."/>
        </authorList>
    </citation>
    <scope>NUCLEOTIDE SEQUENCE [LARGE SCALE GENOMIC DNA]</scope>
    <source>
        <strain evidence="2 4">ATCC 29551</strain>
    </source>
</reference>
<protein>
    <submittedName>
        <fullName evidence="1">Uncharacterized protein</fullName>
    </submittedName>
</protein>
<reference evidence="1 3" key="1">
    <citation type="submission" date="2014-07" db="EMBL/GenBank/DDBJ databases">
        <title>Genome of Flavobacterium hydatis DSM 2063.</title>
        <authorList>
            <person name="Pipes S.E."/>
            <person name="Stropko S.J."/>
            <person name="Newman J.D."/>
        </authorList>
    </citation>
    <scope>NUCLEOTIDE SEQUENCE [LARGE SCALE GENOMIC DNA]</scope>
    <source>
        <strain evidence="1 3">DSM 2063</strain>
    </source>
</reference>
<evidence type="ECO:0000313" key="2">
    <source>
        <dbReference type="EMBL" id="OXA92331.1"/>
    </source>
</evidence>
<organism evidence="1 3">
    <name type="scientific">Flavobacterium hydatis</name>
    <name type="common">Cytophaga aquatilis</name>
    <dbReference type="NCBI Taxonomy" id="991"/>
    <lineage>
        <taxon>Bacteria</taxon>
        <taxon>Pseudomonadati</taxon>
        <taxon>Bacteroidota</taxon>
        <taxon>Flavobacteriia</taxon>
        <taxon>Flavobacteriales</taxon>
        <taxon>Flavobacteriaceae</taxon>
        <taxon>Flavobacterium</taxon>
    </lineage>
</organism>
<dbReference type="OrthoDB" id="1036397at2"/>
<dbReference type="EMBL" id="MUGY01000023">
    <property type="protein sequence ID" value="OXA92331.1"/>
    <property type="molecule type" value="Genomic_DNA"/>
</dbReference>
<dbReference type="RefSeq" id="WP_035622828.1">
    <property type="nucleotide sequence ID" value="NZ_JBEWQG010000014.1"/>
</dbReference>
<dbReference type="Proteomes" id="UP000198424">
    <property type="component" value="Unassembled WGS sequence"/>
</dbReference>
<comment type="caution">
    <text evidence="1">The sequence shown here is derived from an EMBL/GenBank/DDBJ whole genome shotgun (WGS) entry which is preliminary data.</text>
</comment>
<evidence type="ECO:0000313" key="1">
    <source>
        <dbReference type="EMBL" id="KFF15831.1"/>
    </source>
</evidence>
<gene>
    <name evidence="2" type="ORF">B0A62_15755</name>
    <name evidence="1" type="ORF">IW20_13105</name>
</gene>
<dbReference type="eggNOG" id="ENOG5030YRE">
    <property type="taxonomic scope" value="Bacteria"/>
</dbReference>
<keyword evidence="4" id="KW-1185">Reference proteome</keyword>